<accession>A0ABS5AFQ7</accession>
<dbReference type="PANTHER" id="PTHR43537">
    <property type="entry name" value="TRANSCRIPTIONAL REGULATOR, GNTR FAMILY"/>
    <property type="match status" value="1"/>
</dbReference>
<dbReference type="SUPFAM" id="SSF48008">
    <property type="entry name" value="GntR ligand-binding domain-like"/>
    <property type="match status" value="1"/>
</dbReference>
<dbReference type="PROSITE" id="PS50949">
    <property type="entry name" value="HTH_GNTR"/>
    <property type="match status" value="1"/>
</dbReference>
<name>A0ABS5AFQ7_9PSEU</name>
<dbReference type="EMBL" id="JAGIOO010000001">
    <property type="protein sequence ID" value="MBP2475097.1"/>
    <property type="molecule type" value="Genomic_DNA"/>
</dbReference>
<dbReference type="InterPro" id="IPR000524">
    <property type="entry name" value="Tscrpt_reg_HTH_GntR"/>
</dbReference>
<gene>
    <name evidence="5" type="ORF">JOF53_003969</name>
</gene>
<dbReference type="Gene3D" id="1.10.10.10">
    <property type="entry name" value="Winged helix-like DNA-binding domain superfamily/Winged helix DNA-binding domain"/>
    <property type="match status" value="1"/>
</dbReference>
<dbReference type="InterPro" id="IPR011711">
    <property type="entry name" value="GntR_C"/>
</dbReference>
<dbReference type="Proteomes" id="UP001519363">
    <property type="component" value="Unassembled WGS sequence"/>
</dbReference>
<dbReference type="InterPro" id="IPR036388">
    <property type="entry name" value="WH-like_DNA-bd_sf"/>
</dbReference>
<dbReference type="SMART" id="SM00345">
    <property type="entry name" value="HTH_GNTR"/>
    <property type="match status" value="1"/>
</dbReference>
<dbReference type="InterPro" id="IPR008920">
    <property type="entry name" value="TF_FadR/GntR_C"/>
</dbReference>
<reference evidence="5 6" key="1">
    <citation type="submission" date="2021-03" db="EMBL/GenBank/DDBJ databases">
        <title>Sequencing the genomes of 1000 actinobacteria strains.</title>
        <authorList>
            <person name="Klenk H.-P."/>
        </authorList>
    </citation>
    <scope>NUCLEOTIDE SEQUENCE [LARGE SCALE GENOMIC DNA]</scope>
    <source>
        <strain evidence="5 6">DSM 44580</strain>
    </source>
</reference>
<keyword evidence="2" id="KW-0238">DNA-binding</keyword>
<dbReference type="PRINTS" id="PR00035">
    <property type="entry name" value="HTHGNTR"/>
</dbReference>
<evidence type="ECO:0000313" key="6">
    <source>
        <dbReference type="Proteomes" id="UP001519363"/>
    </source>
</evidence>
<proteinExistence type="predicted"/>
<keyword evidence="3" id="KW-0804">Transcription</keyword>
<organism evidence="5 6">
    <name type="scientific">Crossiella equi</name>
    <dbReference type="NCBI Taxonomy" id="130796"/>
    <lineage>
        <taxon>Bacteria</taxon>
        <taxon>Bacillati</taxon>
        <taxon>Actinomycetota</taxon>
        <taxon>Actinomycetes</taxon>
        <taxon>Pseudonocardiales</taxon>
        <taxon>Pseudonocardiaceae</taxon>
        <taxon>Crossiella</taxon>
    </lineage>
</organism>
<keyword evidence="6" id="KW-1185">Reference proteome</keyword>
<dbReference type="PANTHER" id="PTHR43537:SF5">
    <property type="entry name" value="UXU OPERON TRANSCRIPTIONAL REGULATOR"/>
    <property type="match status" value="1"/>
</dbReference>
<evidence type="ECO:0000256" key="2">
    <source>
        <dbReference type="ARBA" id="ARBA00023125"/>
    </source>
</evidence>
<evidence type="ECO:0000313" key="5">
    <source>
        <dbReference type="EMBL" id="MBP2475097.1"/>
    </source>
</evidence>
<dbReference type="InterPro" id="IPR036390">
    <property type="entry name" value="WH_DNA-bd_sf"/>
</dbReference>
<dbReference type="Pfam" id="PF07729">
    <property type="entry name" value="FCD"/>
    <property type="match status" value="1"/>
</dbReference>
<dbReference type="Gene3D" id="1.20.120.530">
    <property type="entry name" value="GntR ligand-binding domain-like"/>
    <property type="match status" value="1"/>
</dbReference>
<dbReference type="SMART" id="SM00895">
    <property type="entry name" value="FCD"/>
    <property type="match status" value="1"/>
</dbReference>
<feature type="domain" description="HTH gntR-type" evidence="4">
    <location>
        <begin position="1"/>
        <end position="69"/>
    </location>
</feature>
<dbReference type="RefSeq" id="WP_086781219.1">
    <property type="nucleotide sequence ID" value="NZ_JAGIOO010000001.1"/>
</dbReference>
<keyword evidence="5" id="KW-0670">Pyruvate</keyword>
<comment type="caution">
    <text evidence="5">The sequence shown here is derived from an EMBL/GenBank/DDBJ whole genome shotgun (WGS) entry which is preliminary data.</text>
</comment>
<evidence type="ECO:0000256" key="3">
    <source>
        <dbReference type="ARBA" id="ARBA00023163"/>
    </source>
</evidence>
<dbReference type="Pfam" id="PF00392">
    <property type="entry name" value="GntR"/>
    <property type="match status" value="1"/>
</dbReference>
<evidence type="ECO:0000256" key="1">
    <source>
        <dbReference type="ARBA" id="ARBA00023015"/>
    </source>
</evidence>
<evidence type="ECO:0000259" key="4">
    <source>
        <dbReference type="PROSITE" id="PS50949"/>
    </source>
</evidence>
<dbReference type="SUPFAM" id="SSF46785">
    <property type="entry name" value="Winged helix' DNA-binding domain"/>
    <property type="match status" value="1"/>
</dbReference>
<keyword evidence="1" id="KW-0805">Transcription regulation</keyword>
<sequence length="226" mass="24907">MAVTDDAILRVREMIVSGELKPGDRLPREADLAERLGLSRNSLREAVKALSLVRVLDVRQGDGTYVSSLRADELLGALSFVLDLHRGEESVLEVLEVRRVLEPACAAIAAVRIDEKDVAALRELCEETERSDSVERLVELDLEFHRRIAQAAGNAYLAQLLDTLAGPTVRARIWRGIAQGGAVDRTVAEHRAIVDALAAHEPELARSWSTVHVAGVEQWLRNLDAR</sequence>
<protein>
    <submittedName>
        <fullName evidence="5">GntR family transcriptional repressor for pyruvate dehydrogenase complex</fullName>
    </submittedName>
</protein>
<dbReference type="CDD" id="cd07377">
    <property type="entry name" value="WHTH_GntR"/>
    <property type="match status" value="1"/>
</dbReference>